<organism evidence="1 2">
    <name type="scientific">Azospirillum oleiclasticum</name>
    <dbReference type="NCBI Taxonomy" id="2735135"/>
    <lineage>
        <taxon>Bacteria</taxon>
        <taxon>Pseudomonadati</taxon>
        <taxon>Pseudomonadota</taxon>
        <taxon>Alphaproteobacteria</taxon>
        <taxon>Rhodospirillales</taxon>
        <taxon>Azospirillaceae</taxon>
        <taxon>Azospirillum</taxon>
    </lineage>
</organism>
<name>A0ABX2TCT0_9PROT</name>
<evidence type="ECO:0000313" key="2">
    <source>
        <dbReference type="Proteomes" id="UP000584642"/>
    </source>
</evidence>
<evidence type="ECO:0000313" key="1">
    <source>
        <dbReference type="EMBL" id="NYZ22078.1"/>
    </source>
</evidence>
<reference evidence="1 2" key="1">
    <citation type="submission" date="2020-05" db="EMBL/GenBank/DDBJ databases">
        <title>Azospirillum oleiclasticum sp. nov, a nitrogen-fixing and heavy crude oil-emulsifying bacterium isolated from the crude oil of Yumen Oilfield.</title>
        <authorList>
            <person name="Wu D."/>
            <person name="Cai M."/>
            <person name="Zhang X."/>
        </authorList>
    </citation>
    <scope>NUCLEOTIDE SEQUENCE [LARGE SCALE GENOMIC DNA]</scope>
    <source>
        <strain evidence="1 2">ROY-1-1-2</strain>
    </source>
</reference>
<protein>
    <submittedName>
        <fullName evidence="1">Transposase</fullName>
    </submittedName>
</protein>
<dbReference type="EMBL" id="JABFDB010000014">
    <property type="protein sequence ID" value="NYZ22078.1"/>
    <property type="molecule type" value="Genomic_DNA"/>
</dbReference>
<dbReference type="InterPro" id="IPR002514">
    <property type="entry name" value="Transposase_8"/>
</dbReference>
<dbReference type="Pfam" id="PF01527">
    <property type="entry name" value="HTH_Tnp_1"/>
    <property type="match status" value="1"/>
</dbReference>
<keyword evidence="2" id="KW-1185">Reference proteome</keyword>
<comment type="caution">
    <text evidence="1">The sequence shown here is derived from an EMBL/GenBank/DDBJ whole genome shotgun (WGS) entry which is preliminary data.</text>
</comment>
<sequence length="55" mass="5826">MGRSRFSEDRLIGILNEQEAGQKTADVCRRHGIGEATISIGRAGQGVLQVSELGG</sequence>
<accession>A0ABX2TCT0</accession>
<dbReference type="Proteomes" id="UP000584642">
    <property type="component" value="Unassembled WGS sequence"/>
</dbReference>
<gene>
    <name evidence="1" type="ORF">HND93_20380</name>
</gene>
<proteinExistence type="predicted"/>